<keyword evidence="5" id="KW-0472">Membrane</keyword>
<dbReference type="EMBL" id="JABCRI010000006">
    <property type="protein sequence ID" value="KAF8404918.1"/>
    <property type="molecule type" value="Genomic_DNA"/>
</dbReference>
<evidence type="ECO:0000256" key="2">
    <source>
        <dbReference type="ARBA" id="ARBA00022723"/>
    </source>
</evidence>
<comment type="subcellular location">
    <subcellularLocation>
        <location evidence="1">Endoplasmic reticulum membrane</location>
    </subcellularLocation>
</comment>
<dbReference type="GO" id="GO:0046872">
    <property type="term" value="F:metal ion binding"/>
    <property type="evidence" value="ECO:0007669"/>
    <property type="project" value="UniProtKB-KW"/>
</dbReference>
<dbReference type="InterPro" id="IPR045054">
    <property type="entry name" value="P4HA-like"/>
</dbReference>
<keyword evidence="2" id="KW-0479">Metal-binding</keyword>
<keyword evidence="7" id="KW-1185">Reference proteome</keyword>
<evidence type="ECO:0000313" key="6">
    <source>
        <dbReference type="EMBL" id="KAF8404918.1"/>
    </source>
</evidence>
<dbReference type="GO" id="GO:0004656">
    <property type="term" value="F:procollagen-proline 4-dioxygenase activity"/>
    <property type="evidence" value="ECO:0007669"/>
    <property type="project" value="TreeGrafter"/>
</dbReference>
<sequence>MTDLDPLFRTNKNLGIYEDATNGGGNPFDKSLVNATGNPDNFSKEVDVQKHDRRADGNVASFLLYLSDVREGGETMFPFENGLSMDVNYDFKRCIGLKVKPRQGDGLLFYSVFPNGTIDPGAKPDNSTGRNPAKPPSFTGEKGAAKPDLMHNQAPELSVFQFWTNTVCFKRLELSCSIFPFFFLFGAFFHILIVGWPLIQTSLHGSCPVIEGEKWVATKWIRDQEQED</sequence>
<evidence type="ECO:0000256" key="1">
    <source>
        <dbReference type="ARBA" id="ARBA00004586"/>
    </source>
</evidence>
<evidence type="ECO:0000313" key="7">
    <source>
        <dbReference type="Proteomes" id="UP000655225"/>
    </source>
</evidence>
<feature type="region of interest" description="Disordered" evidence="4">
    <location>
        <begin position="120"/>
        <end position="145"/>
    </location>
</feature>
<keyword evidence="5" id="KW-1133">Transmembrane helix</keyword>
<evidence type="ECO:0000256" key="5">
    <source>
        <dbReference type="SAM" id="Phobius"/>
    </source>
</evidence>
<name>A0A834ZGS4_TETSI</name>
<accession>A0A834ZGS4</accession>
<feature type="transmembrane region" description="Helical" evidence="5">
    <location>
        <begin position="178"/>
        <end position="199"/>
    </location>
</feature>
<evidence type="ECO:0000256" key="3">
    <source>
        <dbReference type="ARBA" id="ARBA00023004"/>
    </source>
</evidence>
<comment type="caution">
    <text evidence="6">The sequence shown here is derived from an EMBL/GenBank/DDBJ whole genome shotgun (WGS) entry which is preliminary data.</text>
</comment>
<keyword evidence="5" id="KW-0812">Transmembrane</keyword>
<keyword evidence="3" id="KW-0408">Iron</keyword>
<organism evidence="6 7">
    <name type="scientific">Tetracentron sinense</name>
    <name type="common">Spur-leaf</name>
    <dbReference type="NCBI Taxonomy" id="13715"/>
    <lineage>
        <taxon>Eukaryota</taxon>
        <taxon>Viridiplantae</taxon>
        <taxon>Streptophyta</taxon>
        <taxon>Embryophyta</taxon>
        <taxon>Tracheophyta</taxon>
        <taxon>Spermatophyta</taxon>
        <taxon>Magnoliopsida</taxon>
        <taxon>Trochodendrales</taxon>
        <taxon>Trochodendraceae</taxon>
        <taxon>Tetracentron</taxon>
    </lineage>
</organism>
<dbReference type="PANTHER" id="PTHR10869:SF246">
    <property type="entry name" value="TRANSMEMBRANE PROLYL 4-HYDROXYLASE"/>
    <property type="match status" value="1"/>
</dbReference>
<dbReference type="AlphaFoldDB" id="A0A834ZGS4"/>
<protein>
    <submittedName>
        <fullName evidence="6">Uncharacterized protein</fullName>
    </submittedName>
</protein>
<dbReference type="GO" id="GO:0005789">
    <property type="term" value="C:endoplasmic reticulum membrane"/>
    <property type="evidence" value="ECO:0007669"/>
    <property type="project" value="UniProtKB-SubCell"/>
</dbReference>
<proteinExistence type="predicted"/>
<dbReference type="Proteomes" id="UP000655225">
    <property type="component" value="Unassembled WGS sequence"/>
</dbReference>
<dbReference type="OrthoDB" id="420380at2759"/>
<reference evidence="6 7" key="1">
    <citation type="submission" date="2020-04" db="EMBL/GenBank/DDBJ databases">
        <title>Plant Genome Project.</title>
        <authorList>
            <person name="Zhang R.-G."/>
        </authorList>
    </citation>
    <scope>NUCLEOTIDE SEQUENCE [LARGE SCALE GENOMIC DNA]</scope>
    <source>
        <strain evidence="6">YNK0</strain>
        <tissue evidence="6">Leaf</tissue>
    </source>
</reference>
<gene>
    <name evidence="6" type="ORF">HHK36_009813</name>
</gene>
<evidence type="ECO:0000256" key="4">
    <source>
        <dbReference type="SAM" id="MobiDB-lite"/>
    </source>
</evidence>
<dbReference type="Gene3D" id="2.60.120.620">
    <property type="entry name" value="q2cbj1_9rhob like domain"/>
    <property type="match status" value="2"/>
</dbReference>
<dbReference type="PANTHER" id="PTHR10869">
    <property type="entry name" value="PROLYL 4-HYDROXYLASE ALPHA SUBUNIT"/>
    <property type="match status" value="1"/>
</dbReference>